<dbReference type="EMBL" id="FCON02000249">
    <property type="protein sequence ID" value="SAL86867.1"/>
    <property type="molecule type" value="Genomic_DNA"/>
</dbReference>
<protein>
    <submittedName>
        <fullName evidence="1">Uncharacterized protein</fullName>
    </submittedName>
</protein>
<accession>A0A158L0H2</accession>
<organism evidence="1 2">
    <name type="scientific">Caballeronia choica</name>
    <dbReference type="NCBI Taxonomy" id="326476"/>
    <lineage>
        <taxon>Bacteria</taxon>
        <taxon>Pseudomonadati</taxon>
        <taxon>Pseudomonadota</taxon>
        <taxon>Betaproteobacteria</taxon>
        <taxon>Burkholderiales</taxon>
        <taxon>Burkholderiaceae</taxon>
        <taxon>Caballeronia</taxon>
    </lineage>
</organism>
<name>A0A158L0H2_9BURK</name>
<dbReference type="AlphaFoldDB" id="A0A158L0H2"/>
<proteinExistence type="predicted"/>
<comment type="caution">
    <text evidence="1">The sequence shown here is derived from an EMBL/GenBank/DDBJ whole genome shotgun (WGS) entry which is preliminary data.</text>
</comment>
<gene>
    <name evidence="1" type="ORF">AWB68_08182</name>
</gene>
<evidence type="ECO:0000313" key="1">
    <source>
        <dbReference type="EMBL" id="SAL86867.1"/>
    </source>
</evidence>
<evidence type="ECO:0000313" key="2">
    <source>
        <dbReference type="Proteomes" id="UP000054770"/>
    </source>
</evidence>
<keyword evidence="2" id="KW-1185">Reference proteome</keyword>
<sequence length="330" mass="37797">MGKKRPYRLISRRSCRIVANRYQQGLDEGRWTTQTGALETLRVSQAELSFALQLRALPAEVRDLFEDEIDVTSHTVRVIREVIMRDGLATVLQRIQRSGACGSKYTKKTVLGIVKGKISESKRALRWSGQDSKIAARSLDLPKSILDRYHLGITKGEWNTYSECARVLNVSRRHISDAVAIGQIPDAVRYLFWETDLTFAIGRRLLALKNELGADEMLVRARRVEPMFKVAGRTAENILTELRAEHIRPSNFFRVRIKKGRGPNRLVIECRDAELLLRYRREMELAIKKVLQKRIENADQIELVRELQGLVRTILPEMAPLPSTFDPRPA</sequence>
<dbReference type="Proteomes" id="UP000054770">
    <property type="component" value="Unassembled WGS sequence"/>
</dbReference>
<dbReference type="Gene3D" id="1.10.10.2830">
    <property type="match status" value="2"/>
</dbReference>
<reference evidence="1" key="1">
    <citation type="submission" date="2016-01" db="EMBL/GenBank/DDBJ databases">
        <authorList>
            <person name="Peeters C."/>
        </authorList>
    </citation>
    <scope>NUCLEOTIDE SEQUENCE [LARGE SCALE GENOMIC DNA]</scope>
    <source>
        <strain evidence="1">LMG 22940</strain>
    </source>
</reference>